<evidence type="ECO:0000313" key="1">
    <source>
        <dbReference type="EMBL" id="TDL14718.1"/>
    </source>
</evidence>
<protein>
    <submittedName>
        <fullName evidence="1">Uncharacterized protein</fullName>
    </submittedName>
</protein>
<dbReference type="Proteomes" id="UP000294933">
    <property type="component" value="Unassembled WGS sequence"/>
</dbReference>
<organism evidence="1 2">
    <name type="scientific">Rickenella mellea</name>
    <dbReference type="NCBI Taxonomy" id="50990"/>
    <lineage>
        <taxon>Eukaryota</taxon>
        <taxon>Fungi</taxon>
        <taxon>Dikarya</taxon>
        <taxon>Basidiomycota</taxon>
        <taxon>Agaricomycotina</taxon>
        <taxon>Agaricomycetes</taxon>
        <taxon>Hymenochaetales</taxon>
        <taxon>Rickenellaceae</taxon>
        <taxon>Rickenella</taxon>
    </lineage>
</organism>
<gene>
    <name evidence="1" type="ORF">BD410DRAFT_168295</name>
</gene>
<evidence type="ECO:0000313" key="2">
    <source>
        <dbReference type="Proteomes" id="UP000294933"/>
    </source>
</evidence>
<reference evidence="1 2" key="1">
    <citation type="submission" date="2018-06" db="EMBL/GenBank/DDBJ databases">
        <title>A transcriptomic atlas of mushroom development highlights an independent origin of complex multicellularity.</title>
        <authorList>
            <consortium name="DOE Joint Genome Institute"/>
            <person name="Krizsan K."/>
            <person name="Almasi E."/>
            <person name="Merenyi Z."/>
            <person name="Sahu N."/>
            <person name="Viragh M."/>
            <person name="Koszo T."/>
            <person name="Mondo S."/>
            <person name="Kiss B."/>
            <person name="Balint B."/>
            <person name="Kues U."/>
            <person name="Barry K."/>
            <person name="Hegedus J.C."/>
            <person name="Henrissat B."/>
            <person name="Johnson J."/>
            <person name="Lipzen A."/>
            <person name="Ohm R."/>
            <person name="Nagy I."/>
            <person name="Pangilinan J."/>
            <person name="Yan J."/>
            <person name="Xiong Y."/>
            <person name="Grigoriev I.V."/>
            <person name="Hibbett D.S."/>
            <person name="Nagy L.G."/>
        </authorList>
    </citation>
    <scope>NUCLEOTIDE SEQUENCE [LARGE SCALE GENOMIC DNA]</scope>
    <source>
        <strain evidence="1 2">SZMC22713</strain>
    </source>
</reference>
<keyword evidence="2" id="KW-1185">Reference proteome</keyword>
<proteinExistence type="predicted"/>
<dbReference type="VEuPathDB" id="FungiDB:BD410DRAFT_168295"/>
<name>A0A4Y7PI53_9AGAM</name>
<dbReference type="EMBL" id="ML170312">
    <property type="protein sequence ID" value="TDL14718.1"/>
    <property type="molecule type" value="Genomic_DNA"/>
</dbReference>
<dbReference type="AlphaFoldDB" id="A0A4Y7PI53"/>
<accession>A0A4Y7PI53</accession>
<sequence>MYPYLHEPYLIFVCISGEFDLNFDAPIPPAYLLGCNSIKANVRNSFVVKAGAETEYFMLLVLEPLTWSWQYTLRTLPQLFGIILFQLEIFELNEYCFSDSEPGSFSEMWKPLLSPFTNLRYLRLSFALPHRSHGRTGQHEFRAIGLPKITGTRA</sequence>